<dbReference type="InterPro" id="IPR044824">
    <property type="entry name" value="MAIN-like"/>
</dbReference>
<evidence type="ECO:0000313" key="2">
    <source>
        <dbReference type="EMBL" id="KAJ8439442.1"/>
    </source>
</evidence>
<dbReference type="OrthoDB" id="1433100at2759"/>
<feature type="region of interest" description="Disordered" evidence="1">
    <location>
        <begin position="387"/>
        <end position="421"/>
    </location>
</feature>
<feature type="compositionally biased region" description="Acidic residues" evidence="1">
    <location>
        <begin position="89"/>
        <end position="100"/>
    </location>
</feature>
<organism evidence="2 3">
    <name type="scientific">Carnegiea gigantea</name>
    <dbReference type="NCBI Taxonomy" id="171969"/>
    <lineage>
        <taxon>Eukaryota</taxon>
        <taxon>Viridiplantae</taxon>
        <taxon>Streptophyta</taxon>
        <taxon>Embryophyta</taxon>
        <taxon>Tracheophyta</taxon>
        <taxon>Spermatophyta</taxon>
        <taxon>Magnoliopsida</taxon>
        <taxon>eudicotyledons</taxon>
        <taxon>Gunneridae</taxon>
        <taxon>Pentapetalae</taxon>
        <taxon>Caryophyllales</taxon>
        <taxon>Cactineae</taxon>
        <taxon>Cactaceae</taxon>
        <taxon>Cactoideae</taxon>
        <taxon>Echinocereeae</taxon>
        <taxon>Carnegiea</taxon>
    </lineage>
</organism>
<dbReference type="Proteomes" id="UP001153076">
    <property type="component" value="Unassembled WGS sequence"/>
</dbReference>
<dbReference type="EMBL" id="JAKOGI010000219">
    <property type="protein sequence ID" value="KAJ8439442.1"/>
    <property type="molecule type" value="Genomic_DNA"/>
</dbReference>
<feature type="region of interest" description="Disordered" evidence="1">
    <location>
        <begin position="86"/>
        <end position="129"/>
    </location>
</feature>
<proteinExistence type="predicted"/>
<dbReference type="AlphaFoldDB" id="A0A9Q1KAS4"/>
<sequence length="461" mass="51923">MGRVVVEGDIEEVEAIDPDSREATKVAQLWTAGARLVRDQGPRKGSVIDEDWEVSSGSEFLPSKEGASTEDSVLLVDDSGEDVRVFGSDGDDAIDADADSGDGSGKGKSRKRRRQPIMEGRRSRRKAAGDGFMFDKDRRGVRATVPVSVRGRCTLEKIYKFNKTLETHQREAIEGMILKPILEYRPFSMQRESTTALVKAWVPRRKAFRLTGRFVSFSVYDVAFFTGLPVTGKRVEFREDDFSMTKLARSYIKVMKKLLDANREPEKLGLWLSLYAWVVMSGVMFPRTPYGTAWSVQAYMEDVRRLRKYAWAKAMWRIFMEAAEEMQSKLEGPVSDFQAWFYEHYRELEARLNMCEAHSEHPDARRQPGSIHSESGLETLARAGTELQEGTEHDSSELKGGEDNATFPTIGHIPGDSSEGHNMTTRTTDAVAPPGVCVDKWQAPQSTDILHLTLCYMSSIY</sequence>
<evidence type="ECO:0008006" key="4">
    <source>
        <dbReference type="Google" id="ProtNLM"/>
    </source>
</evidence>
<evidence type="ECO:0000313" key="3">
    <source>
        <dbReference type="Proteomes" id="UP001153076"/>
    </source>
</evidence>
<dbReference type="PANTHER" id="PTHR46033">
    <property type="entry name" value="PROTEIN MAIN-LIKE 2"/>
    <property type="match status" value="1"/>
</dbReference>
<accession>A0A9Q1KAS4</accession>
<protein>
    <recommendedName>
        <fullName evidence="4">Aminotransferase-like plant mobile domain-containing protein</fullName>
    </recommendedName>
</protein>
<keyword evidence="3" id="KW-1185">Reference proteome</keyword>
<evidence type="ECO:0000256" key="1">
    <source>
        <dbReference type="SAM" id="MobiDB-lite"/>
    </source>
</evidence>
<feature type="compositionally biased region" description="Basic and acidic residues" evidence="1">
    <location>
        <begin position="390"/>
        <end position="402"/>
    </location>
</feature>
<name>A0A9Q1KAS4_9CARY</name>
<reference evidence="2" key="1">
    <citation type="submission" date="2022-04" db="EMBL/GenBank/DDBJ databases">
        <title>Carnegiea gigantea Genome sequencing and assembly v2.</title>
        <authorList>
            <person name="Copetti D."/>
            <person name="Sanderson M.J."/>
            <person name="Burquez A."/>
            <person name="Wojciechowski M.F."/>
        </authorList>
    </citation>
    <scope>NUCLEOTIDE SEQUENCE</scope>
    <source>
        <strain evidence="2">SGP5-SGP5p</strain>
        <tissue evidence="2">Aerial part</tissue>
    </source>
</reference>
<comment type="caution">
    <text evidence="2">The sequence shown here is derived from an EMBL/GenBank/DDBJ whole genome shotgun (WGS) entry which is preliminary data.</text>
</comment>
<dbReference type="GO" id="GO:0010073">
    <property type="term" value="P:meristem maintenance"/>
    <property type="evidence" value="ECO:0007669"/>
    <property type="project" value="InterPro"/>
</dbReference>
<gene>
    <name evidence="2" type="ORF">Cgig2_021556</name>
</gene>
<dbReference type="PANTHER" id="PTHR46033:SF8">
    <property type="entry name" value="PROTEIN MAINTENANCE OF MERISTEMS-LIKE"/>
    <property type="match status" value="1"/>
</dbReference>
<feature type="region of interest" description="Disordered" evidence="1">
    <location>
        <begin position="38"/>
        <end position="71"/>
    </location>
</feature>